<proteinExistence type="predicted"/>
<dbReference type="EMBL" id="JADFUA010000007">
    <property type="protein sequence ID" value="MBE9610087.1"/>
    <property type="molecule type" value="Genomic_DNA"/>
</dbReference>
<dbReference type="AlphaFoldDB" id="A0A8J7K2I8"/>
<dbReference type="SUPFAM" id="SSF55729">
    <property type="entry name" value="Acyl-CoA N-acyltransferases (Nat)"/>
    <property type="match status" value="1"/>
</dbReference>
<dbReference type="Gene3D" id="3.40.630.30">
    <property type="match status" value="1"/>
</dbReference>
<dbReference type="InterPro" id="IPR000182">
    <property type="entry name" value="GNAT_dom"/>
</dbReference>
<dbReference type="RefSeq" id="WP_194116616.1">
    <property type="nucleotide sequence ID" value="NZ_JADFUA010000007.1"/>
</dbReference>
<organism evidence="2 3">
    <name type="scientific">Chitinilyticum piscinae</name>
    <dbReference type="NCBI Taxonomy" id="2866724"/>
    <lineage>
        <taxon>Bacteria</taxon>
        <taxon>Pseudomonadati</taxon>
        <taxon>Pseudomonadota</taxon>
        <taxon>Betaproteobacteria</taxon>
        <taxon>Neisseriales</taxon>
        <taxon>Chitinibacteraceae</taxon>
        <taxon>Chitinilyticum</taxon>
    </lineage>
</organism>
<reference evidence="2 3" key="1">
    <citation type="submission" date="2020-10" db="EMBL/GenBank/DDBJ databases">
        <title>The genome sequence of Chitinilyticum litopenaei 4Y14.</title>
        <authorList>
            <person name="Liu Y."/>
        </authorList>
    </citation>
    <scope>NUCLEOTIDE SEQUENCE [LARGE SCALE GENOMIC DNA]</scope>
    <source>
        <strain evidence="2 3">4Y14</strain>
    </source>
</reference>
<keyword evidence="3" id="KW-1185">Reference proteome</keyword>
<evidence type="ECO:0000259" key="1">
    <source>
        <dbReference type="PROSITE" id="PS51186"/>
    </source>
</evidence>
<dbReference type="InterPro" id="IPR016181">
    <property type="entry name" value="Acyl_CoA_acyltransferase"/>
</dbReference>
<comment type="caution">
    <text evidence="2">The sequence shown here is derived from an EMBL/GenBank/DDBJ whole genome shotgun (WGS) entry which is preliminary data.</text>
</comment>
<dbReference type="Pfam" id="PF13508">
    <property type="entry name" value="Acetyltransf_7"/>
    <property type="match status" value="1"/>
</dbReference>
<accession>A0A8J7K2I8</accession>
<name>A0A8J7K2I8_9NEIS</name>
<feature type="domain" description="N-acetyltransferase" evidence="1">
    <location>
        <begin position="4"/>
        <end position="152"/>
    </location>
</feature>
<dbReference type="PROSITE" id="PS51186">
    <property type="entry name" value="GNAT"/>
    <property type="match status" value="1"/>
</dbReference>
<dbReference type="CDD" id="cd04301">
    <property type="entry name" value="NAT_SF"/>
    <property type="match status" value="1"/>
</dbReference>
<sequence>MTHAILHPERSCDREAVEALLQAALNESLPWPASVLPQLLALRVAGQLSIVRVATVSGSLAGYIAFTPVSADTAQEQWHLLQALVVAPAVRQLGIGSALMRCACSALAHQGASGCLVLGGSPWFTAQGFQPLSGKNVLPEAREHLLLARSLGQPDAVPPERLQLPWACSPRTLITAAMH</sequence>
<evidence type="ECO:0000313" key="2">
    <source>
        <dbReference type="EMBL" id="MBE9610087.1"/>
    </source>
</evidence>
<dbReference type="Proteomes" id="UP000604481">
    <property type="component" value="Unassembled WGS sequence"/>
</dbReference>
<evidence type="ECO:0000313" key="3">
    <source>
        <dbReference type="Proteomes" id="UP000604481"/>
    </source>
</evidence>
<protein>
    <submittedName>
        <fullName evidence="2">N-acetyltransferase</fullName>
    </submittedName>
</protein>
<gene>
    <name evidence="2" type="ORF">INR99_12120</name>
</gene>
<dbReference type="GO" id="GO:0016747">
    <property type="term" value="F:acyltransferase activity, transferring groups other than amino-acyl groups"/>
    <property type="evidence" value="ECO:0007669"/>
    <property type="project" value="InterPro"/>
</dbReference>